<feature type="region of interest" description="Disordered" evidence="6">
    <location>
        <begin position="1"/>
        <end position="43"/>
    </location>
</feature>
<dbReference type="InterPro" id="IPR051434">
    <property type="entry name" value="DnaJ_C_subfamily_member5"/>
</dbReference>
<evidence type="ECO:0000256" key="6">
    <source>
        <dbReference type="SAM" id="MobiDB-lite"/>
    </source>
</evidence>
<dbReference type="PROSITE" id="PS50076">
    <property type="entry name" value="DNAJ_2"/>
    <property type="match status" value="1"/>
</dbReference>
<feature type="domain" description="J" evidence="7">
    <location>
        <begin position="53"/>
        <end position="118"/>
    </location>
</feature>
<dbReference type="SUPFAM" id="SSF46565">
    <property type="entry name" value="Chaperone J-domain"/>
    <property type="match status" value="1"/>
</dbReference>
<dbReference type="KEGG" id="spu:105443008"/>
<dbReference type="InParanoid" id="A0A7M7PBT4"/>
<feature type="compositionally biased region" description="Polar residues" evidence="6">
    <location>
        <begin position="23"/>
        <end position="33"/>
    </location>
</feature>
<evidence type="ECO:0000313" key="8">
    <source>
        <dbReference type="EnsemblMetazoa" id="XP_030849080"/>
    </source>
</evidence>
<keyword evidence="9" id="KW-1185">Reference proteome</keyword>
<dbReference type="EnsemblMetazoa" id="XM_030993220">
    <property type="protein sequence ID" value="XP_030849080"/>
    <property type="gene ID" value="LOC105443008"/>
</dbReference>
<dbReference type="PRINTS" id="PR00625">
    <property type="entry name" value="JDOMAIN"/>
</dbReference>
<dbReference type="OrthoDB" id="552049at2759"/>
<sequence length="146" mass="16009">MGLGGDGNNTAGPPEETEKNATENDTGDPSSTSGKEKTTLGWDIRSMSVSGESLYAKLNLNKGASEEEIKKAYRKEALRHHPDKNRDDPSAGDRFKEINRAHRILTDENKRQVYDKYGTLGLYLVDNFGGMLTTKKMTPVSTANAS</sequence>
<comment type="subcellular location">
    <subcellularLocation>
        <location evidence="1">Membrane</location>
        <topology evidence="1">Lipid-anchor</topology>
    </subcellularLocation>
</comment>
<reference evidence="8" key="2">
    <citation type="submission" date="2021-01" db="UniProtKB">
        <authorList>
            <consortium name="EnsemblMetazoa"/>
        </authorList>
    </citation>
    <scope>IDENTIFICATION</scope>
</reference>
<keyword evidence="3" id="KW-0564">Palmitate</keyword>
<dbReference type="GeneID" id="105443008"/>
<protein>
    <recommendedName>
        <fullName evidence="7">J domain-containing protein</fullName>
    </recommendedName>
</protein>
<evidence type="ECO:0000313" key="9">
    <source>
        <dbReference type="Proteomes" id="UP000007110"/>
    </source>
</evidence>
<dbReference type="CDD" id="cd06257">
    <property type="entry name" value="DnaJ"/>
    <property type="match status" value="1"/>
</dbReference>
<keyword evidence="2" id="KW-0472">Membrane</keyword>
<dbReference type="PANTHER" id="PTHR44027">
    <property type="entry name" value="DNAJ HOMOLOG SUBFAMILY C MEMBER 5 HOMOLOG"/>
    <property type="match status" value="1"/>
</dbReference>
<dbReference type="InterPro" id="IPR001623">
    <property type="entry name" value="DnaJ_domain"/>
</dbReference>
<dbReference type="RefSeq" id="XP_030849080.1">
    <property type="nucleotide sequence ID" value="XM_030993220.1"/>
</dbReference>
<proteinExistence type="predicted"/>
<organism evidence="8 9">
    <name type="scientific">Strongylocentrotus purpuratus</name>
    <name type="common">Purple sea urchin</name>
    <dbReference type="NCBI Taxonomy" id="7668"/>
    <lineage>
        <taxon>Eukaryota</taxon>
        <taxon>Metazoa</taxon>
        <taxon>Echinodermata</taxon>
        <taxon>Eleutherozoa</taxon>
        <taxon>Echinozoa</taxon>
        <taxon>Echinoidea</taxon>
        <taxon>Euechinoidea</taxon>
        <taxon>Echinacea</taxon>
        <taxon>Camarodonta</taxon>
        <taxon>Echinidea</taxon>
        <taxon>Strongylocentrotidae</taxon>
        <taxon>Strongylocentrotus</taxon>
    </lineage>
</organism>
<dbReference type="AlphaFoldDB" id="A0A7M7PBT4"/>
<evidence type="ECO:0000259" key="7">
    <source>
        <dbReference type="PROSITE" id="PS50076"/>
    </source>
</evidence>
<accession>A0A7M7PBT4</accession>
<dbReference type="SMART" id="SM00271">
    <property type="entry name" value="DnaJ"/>
    <property type="match status" value="1"/>
</dbReference>
<keyword evidence="5" id="KW-0449">Lipoprotein</keyword>
<dbReference type="InterPro" id="IPR036869">
    <property type="entry name" value="J_dom_sf"/>
</dbReference>
<dbReference type="Gene3D" id="1.10.287.110">
    <property type="entry name" value="DnaJ domain"/>
    <property type="match status" value="1"/>
</dbReference>
<evidence type="ECO:0000256" key="4">
    <source>
        <dbReference type="ARBA" id="ARBA00023186"/>
    </source>
</evidence>
<evidence type="ECO:0000256" key="1">
    <source>
        <dbReference type="ARBA" id="ARBA00004635"/>
    </source>
</evidence>
<evidence type="ECO:0000256" key="5">
    <source>
        <dbReference type="ARBA" id="ARBA00023288"/>
    </source>
</evidence>
<reference evidence="9" key="1">
    <citation type="submission" date="2015-02" db="EMBL/GenBank/DDBJ databases">
        <title>Genome sequencing for Strongylocentrotus purpuratus.</title>
        <authorList>
            <person name="Murali S."/>
            <person name="Liu Y."/>
            <person name="Vee V."/>
            <person name="English A."/>
            <person name="Wang M."/>
            <person name="Skinner E."/>
            <person name="Han Y."/>
            <person name="Muzny D.M."/>
            <person name="Worley K.C."/>
            <person name="Gibbs R.A."/>
        </authorList>
    </citation>
    <scope>NUCLEOTIDE SEQUENCE</scope>
</reference>
<name>A0A7M7PBT4_STRPU</name>
<dbReference type="GO" id="GO:0016020">
    <property type="term" value="C:membrane"/>
    <property type="evidence" value="ECO:0007669"/>
    <property type="project" value="UniProtKB-SubCell"/>
</dbReference>
<evidence type="ECO:0000256" key="3">
    <source>
        <dbReference type="ARBA" id="ARBA00023139"/>
    </source>
</evidence>
<dbReference type="Pfam" id="PF00226">
    <property type="entry name" value="DnaJ"/>
    <property type="match status" value="1"/>
</dbReference>
<dbReference type="Proteomes" id="UP000007110">
    <property type="component" value="Unassembled WGS sequence"/>
</dbReference>
<keyword evidence="4" id="KW-0143">Chaperone</keyword>
<dbReference type="PANTHER" id="PTHR44027:SF7">
    <property type="entry name" value="DNAJ HOMOLOG SUBFAMILY C MEMBER 5 HOMOLOG"/>
    <property type="match status" value="1"/>
</dbReference>
<evidence type="ECO:0000256" key="2">
    <source>
        <dbReference type="ARBA" id="ARBA00023136"/>
    </source>
</evidence>
<dbReference type="GO" id="GO:0005737">
    <property type="term" value="C:cytoplasm"/>
    <property type="evidence" value="ECO:0007669"/>
    <property type="project" value="UniProtKB-ARBA"/>
</dbReference>
<feature type="region of interest" description="Disordered" evidence="6">
    <location>
        <begin position="71"/>
        <end position="95"/>
    </location>
</feature>